<keyword evidence="3" id="KW-1185">Reference proteome</keyword>
<feature type="compositionally biased region" description="Basic and acidic residues" evidence="1">
    <location>
        <begin position="742"/>
        <end position="772"/>
    </location>
</feature>
<feature type="region of interest" description="Disordered" evidence="1">
    <location>
        <begin position="381"/>
        <end position="413"/>
    </location>
</feature>
<dbReference type="AlphaFoldDB" id="A0A2K1QP90"/>
<name>A0A2K1QP90_9PEZI</name>
<feature type="compositionally biased region" description="Polar residues" evidence="1">
    <location>
        <begin position="677"/>
        <end position="705"/>
    </location>
</feature>
<feature type="compositionally biased region" description="Polar residues" evidence="1">
    <location>
        <begin position="502"/>
        <end position="521"/>
    </location>
</feature>
<evidence type="ECO:0000256" key="1">
    <source>
        <dbReference type="SAM" id="MobiDB-lite"/>
    </source>
</evidence>
<organism evidence="2 3">
    <name type="scientific">Sphaceloma murrayae</name>
    <dbReference type="NCBI Taxonomy" id="2082308"/>
    <lineage>
        <taxon>Eukaryota</taxon>
        <taxon>Fungi</taxon>
        <taxon>Dikarya</taxon>
        <taxon>Ascomycota</taxon>
        <taxon>Pezizomycotina</taxon>
        <taxon>Dothideomycetes</taxon>
        <taxon>Dothideomycetidae</taxon>
        <taxon>Myriangiales</taxon>
        <taxon>Elsinoaceae</taxon>
        <taxon>Sphaceloma</taxon>
    </lineage>
</organism>
<feature type="compositionally biased region" description="Polar residues" evidence="1">
    <location>
        <begin position="811"/>
        <end position="822"/>
    </location>
</feature>
<feature type="compositionally biased region" description="Basic and acidic residues" evidence="1">
    <location>
        <begin position="706"/>
        <end position="718"/>
    </location>
</feature>
<feature type="region of interest" description="Disordered" evidence="1">
    <location>
        <begin position="126"/>
        <end position="160"/>
    </location>
</feature>
<evidence type="ECO:0000313" key="2">
    <source>
        <dbReference type="EMBL" id="PNS16927.1"/>
    </source>
</evidence>
<feature type="compositionally biased region" description="Basic and acidic residues" evidence="1">
    <location>
        <begin position="562"/>
        <end position="574"/>
    </location>
</feature>
<feature type="compositionally biased region" description="Polar residues" evidence="1">
    <location>
        <begin position="788"/>
        <end position="798"/>
    </location>
</feature>
<dbReference type="InParanoid" id="A0A2K1QP90"/>
<feature type="compositionally biased region" description="Basic and acidic residues" evidence="1">
    <location>
        <begin position="490"/>
        <end position="501"/>
    </location>
</feature>
<feature type="compositionally biased region" description="Basic and acidic residues" evidence="1">
    <location>
        <begin position="270"/>
        <end position="279"/>
    </location>
</feature>
<feature type="compositionally biased region" description="Polar residues" evidence="1">
    <location>
        <begin position="204"/>
        <end position="217"/>
    </location>
</feature>
<feature type="region of interest" description="Disordered" evidence="1">
    <location>
        <begin position="487"/>
        <end position="822"/>
    </location>
</feature>
<feature type="compositionally biased region" description="Basic and acidic residues" evidence="1">
    <location>
        <begin position="10"/>
        <end position="31"/>
    </location>
</feature>
<feature type="compositionally biased region" description="Low complexity" evidence="1">
    <location>
        <begin position="723"/>
        <end position="734"/>
    </location>
</feature>
<protein>
    <submittedName>
        <fullName evidence="2">Uncharacterized protein</fullName>
    </submittedName>
</protein>
<feature type="compositionally biased region" description="Basic and acidic residues" evidence="1">
    <location>
        <begin position="538"/>
        <end position="553"/>
    </location>
</feature>
<evidence type="ECO:0000313" key="3">
    <source>
        <dbReference type="Proteomes" id="UP000243797"/>
    </source>
</evidence>
<feature type="region of interest" description="Disordered" evidence="1">
    <location>
        <begin position="1"/>
        <end position="47"/>
    </location>
</feature>
<proteinExistence type="predicted"/>
<reference evidence="2 3" key="1">
    <citation type="submission" date="2017-06" db="EMBL/GenBank/DDBJ databases">
        <title>Draft genome sequence of a variant of Elsinoe murrayae.</title>
        <authorList>
            <person name="Cheng Q."/>
        </authorList>
    </citation>
    <scope>NUCLEOTIDE SEQUENCE [LARGE SCALE GENOMIC DNA]</scope>
    <source>
        <strain evidence="2 3">CQ-2017a</strain>
    </source>
</reference>
<feature type="compositionally biased region" description="Basic and acidic residues" evidence="1">
    <location>
        <begin position="173"/>
        <end position="203"/>
    </location>
</feature>
<sequence>MYASATPTRSEPRTPPDRLSDVSGDDLDRLTDSSSRQQHVESGLLSPRTLRRGLSKLDHIYLQRSSGSPVRLNIGTLQPHIPGTPQPTAADYLAHHRSEIRRHIRREGRSTTLFEPGARNPFVYHGSRANEPPAEDFNLQEDPFRTRTRGGMPLDPEREIERRSAEIRRLGHMQAERQAELREAPANREPDSSTRAVRGRDHQVSTAPRSPDRQLSNDQDDRGNFQPEAFRSAHTDAEAIESSESTSEALALKSQDTDVMDLTDFGEPLARSRDLERYEASVVTESQGRLGLPEPIIPEAPGREDELSSSQTKRGSAAHKGSDSATCSKFDQEKQKPLKLKLGKVSRKDDLTQLSDDSTALQAQVEADALMARQLQDELDRGYVADSSPRETAAVAGSSSRRDGNDSTPIGDAPLLDEELVVLARLEQERTDREMAEELARQFDANKDDGPRPYDKAPSHNIYESTESEDIVLDDWVEDVDDCFEAASPAKREKGKERATDHSSGSRLYGSNDNQRPTSYAQDADNGRGFDEASAMTEAERLAKAHYERESMKQSHPSYQRKLLERTALKREENPTLFESPLTPTRPSPSSSSSSLSSPPSTASPSLSPGSSATSENVSQQPDVAEGEMFPADLYISDDEDEAIGLPSVVVSGDSARARRMGRSHMDSNPRGRQRAPSPNMTTPDAISPTQRDGQGEQNRQQGVSRRSDEHVEKKDEDVLPSLPATPRPRAATLPGPPPGETSHESRGRRLYRPDETAALRDDTPAPPDERPVPAASAWNPMAPSGARVSSPQTTYASMRSVPEGDWTCPFTLQTQADYPSH</sequence>
<feature type="region of interest" description="Disordered" evidence="1">
    <location>
        <begin position="173"/>
        <end position="341"/>
    </location>
</feature>
<feature type="region of interest" description="Disordered" evidence="1">
    <location>
        <begin position="430"/>
        <end position="467"/>
    </location>
</feature>
<feature type="compositionally biased region" description="Low complexity" evidence="1">
    <location>
        <begin position="240"/>
        <end position="251"/>
    </location>
</feature>
<feature type="compositionally biased region" description="Basic and acidic residues" evidence="1">
    <location>
        <begin position="430"/>
        <end position="458"/>
    </location>
</feature>
<dbReference type="Proteomes" id="UP000243797">
    <property type="component" value="Unassembled WGS sequence"/>
</dbReference>
<feature type="compositionally biased region" description="Low complexity" evidence="1">
    <location>
        <begin position="580"/>
        <end position="615"/>
    </location>
</feature>
<accession>A0A2K1QP90</accession>
<gene>
    <name evidence="2" type="ORF">CAC42_4891</name>
</gene>
<comment type="caution">
    <text evidence="2">The sequence shown here is derived from an EMBL/GenBank/DDBJ whole genome shotgun (WGS) entry which is preliminary data.</text>
</comment>
<dbReference type="EMBL" id="NKHZ01000055">
    <property type="protein sequence ID" value="PNS16927.1"/>
    <property type="molecule type" value="Genomic_DNA"/>
</dbReference>